<evidence type="ECO:0000256" key="1">
    <source>
        <dbReference type="SAM" id="Coils"/>
    </source>
</evidence>
<evidence type="ECO:0000313" key="4">
    <source>
        <dbReference type="Proteomes" id="UP000749559"/>
    </source>
</evidence>
<keyword evidence="2" id="KW-0812">Transmembrane</keyword>
<feature type="transmembrane region" description="Helical" evidence="2">
    <location>
        <begin position="31"/>
        <end position="51"/>
    </location>
</feature>
<comment type="caution">
    <text evidence="3">The sequence shown here is derived from an EMBL/GenBank/DDBJ whole genome shotgun (WGS) entry which is preliminary data.</text>
</comment>
<keyword evidence="2" id="KW-0472">Membrane</keyword>
<sequence>VIYSTCYIQEKLIYLPQLCCTSFTFKINFKMWQKVTPLTLVIILLLFYILCDEGFAKKSKNKNKGKKKPQEDIKGIKQEFSTKFQNLNKQLLKFEKEVNKELSLMKEERTLLENQNKQLEEDVTNIQIQYGKLMIENKRFTEELLELGEENENRKNEIDELKKQVVYMTNELIYQKEDYQTFLTDFETFKENTTTYLVDEIRLMDYLITCTCGDEPMTLIYPISTTTEASQSNP</sequence>
<organism evidence="3 4">
    <name type="scientific">Owenia fusiformis</name>
    <name type="common">Polychaete worm</name>
    <dbReference type="NCBI Taxonomy" id="6347"/>
    <lineage>
        <taxon>Eukaryota</taxon>
        <taxon>Metazoa</taxon>
        <taxon>Spiralia</taxon>
        <taxon>Lophotrochozoa</taxon>
        <taxon>Annelida</taxon>
        <taxon>Polychaeta</taxon>
        <taxon>Sedentaria</taxon>
        <taxon>Canalipalpata</taxon>
        <taxon>Sabellida</taxon>
        <taxon>Oweniida</taxon>
        <taxon>Oweniidae</taxon>
        <taxon>Owenia</taxon>
    </lineage>
</organism>
<dbReference type="Proteomes" id="UP000749559">
    <property type="component" value="Unassembled WGS sequence"/>
</dbReference>
<feature type="non-terminal residue" evidence="3">
    <location>
        <position position="1"/>
    </location>
</feature>
<evidence type="ECO:0000256" key="2">
    <source>
        <dbReference type="SAM" id="Phobius"/>
    </source>
</evidence>
<dbReference type="EMBL" id="CAIIXF020000011">
    <property type="protein sequence ID" value="CAH1800223.1"/>
    <property type="molecule type" value="Genomic_DNA"/>
</dbReference>
<keyword evidence="2" id="KW-1133">Transmembrane helix</keyword>
<reference evidence="3" key="1">
    <citation type="submission" date="2022-03" db="EMBL/GenBank/DDBJ databases">
        <authorList>
            <person name="Martin C."/>
        </authorList>
    </citation>
    <scope>NUCLEOTIDE SEQUENCE</scope>
</reference>
<dbReference type="AlphaFoldDB" id="A0A8S4Q0R8"/>
<evidence type="ECO:0000313" key="3">
    <source>
        <dbReference type="EMBL" id="CAH1800223.1"/>
    </source>
</evidence>
<protein>
    <submittedName>
        <fullName evidence="3">Uncharacterized protein</fullName>
    </submittedName>
</protein>
<feature type="coiled-coil region" evidence="1">
    <location>
        <begin position="77"/>
        <end position="171"/>
    </location>
</feature>
<keyword evidence="4" id="KW-1185">Reference proteome</keyword>
<gene>
    <name evidence="3" type="ORF">OFUS_LOCUS24141</name>
</gene>
<keyword evidence="1" id="KW-0175">Coiled coil</keyword>
<accession>A0A8S4Q0R8</accession>
<proteinExistence type="predicted"/>
<name>A0A8S4Q0R8_OWEFU</name>